<dbReference type="SUPFAM" id="SSF51735">
    <property type="entry name" value="NAD(P)-binding Rossmann-fold domains"/>
    <property type="match status" value="1"/>
</dbReference>
<organism evidence="2 3">
    <name type="scientific">Sordaria brevicollis</name>
    <dbReference type="NCBI Taxonomy" id="83679"/>
    <lineage>
        <taxon>Eukaryota</taxon>
        <taxon>Fungi</taxon>
        <taxon>Dikarya</taxon>
        <taxon>Ascomycota</taxon>
        <taxon>Pezizomycotina</taxon>
        <taxon>Sordariomycetes</taxon>
        <taxon>Sordariomycetidae</taxon>
        <taxon>Sordariales</taxon>
        <taxon>Sordariaceae</taxon>
        <taxon>Sordaria</taxon>
    </lineage>
</organism>
<dbReference type="EMBL" id="JAUTDP010000004">
    <property type="protein sequence ID" value="KAK3399804.1"/>
    <property type="molecule type" value="Genomic_DNA"/>
</dbReference>
<proteinExistence type="predicted"/>
<dbReference type="PANTHER" id="PTHR14097">
    <property type="entry name" value="OXIDOREDUCTASE HTATIP2"/>
    <property type="match status" value="1"/>
</dbReference>
<reference evidence="2" key="2">
    <citation type="submission" date="2023-07" db="EMBL/GenBank/DDBJ databases">
        <authorList>
            <consortium name="Lawrence Berkeley National Laboratory"/>
            <person name="Haridas S."/>
            <person name="Hensen N."/>
            <person name="Bonometti L."/>
            <person name="Westerberg I."/>
            <person name="Brannstrom I.O."/>
            <person name="Guillou S."/>
            <person name="Cros-Aarteil S."/>
            <person name="Calhoun S."/>
            <person name="Kuo A."/>
            <person name="Mondo S."/>
            <person name="Pangilinan J."/>
            <person name="Riley R."/>
            <person name="LaButti K."/>
            <person name="Andreopoulos B."/>
            <person name="Lipzen A."/>
            <person name="Chen C."/>
            <person name="Yanf M."/>
            <person name="Daum C."/>
            <person name="Ng V."/>
            <person name="Clum A."/>
            <person name="Steindorff A."/>
            <person name="Ohm R."/>
            <person name="Martin F."/>
            <person name="Silar P."/>
            <person name="Natvig D."/>
            <person name="Lalanne C."/>
            <person name="Gautier V."/>
            <person name="Ament-velasquez S.L."/>
            <person name="Kruys A."/>
            <person name="Hutchinson M.I."/>
            <person name="Powell A.J."/>
            <person name="Barry K."/>
            <person name="Miller A.N."/>
            <person name="Grigoriev I.V."/>
            <person name="Debuchy R."/>
            <person name="Gladieux P."/>
            <person name="Thoren M.H."/>
            <person name="Johannesson H."/>
        </authorList>
    </citation>
    <scope>NUCLEOTIDE SEQUENCE</scope>
    <source>
        <strain evidence="2">FGSC 1904</strain>
    </source>
</reference>
<sequence>MIYISSWVSLLSFVALSLPICSSFFALPIPLSNRTSDTNKMHLILTGATGLVGSAVLDAMIKTPDISKISIISRRPVKMAEDAKDPRINVILHKDFEKYDSDLLNQLEGATGCVWALGVSQNAVGKEEYIRITKSFPLAAATAFQSLSPSSSTSTSSPLHTQPNPSSKPFHFIYISGEGATTTPPSSLSLPARLTTPYYAIIKGQAELALSSLSSPTFFPISMRPGYVDPSSHSAILPYIPKLSTFMTLAVKVLGPPIRVGYKKLWSPTEELGKGVVEMAMGRWDGDIKREIEDGGNGFEKLQGGGVVIGNVGWRRVAGLGL</sequence>
<dbReference type="AlphaFoldDB" id="A0AAE0UDU4"/>
<accession>A0AAE0UDU4</accession>
<protein>
    <recommendedName>
        <fullName evidence="4">Nucleoside-diphosphate-sugar epimerase</fullName>
    </recommendedName>
</protein>
<dbReference type="InterPro" id="IPR036291">
    <property type="entry name" value="NAD(P)-bd_dom_sf"/>
</dbReference>
<feature type="signal peptide" evidence="1">
    <location>
        <begin position="1"/>
        <end position="17"/>
    </location>
</feature>
<keyword evidence="3" id="KW-1185">Reference proteome</keyword>
<keyword evidence="1" id="KW-0732">Signal</keyword>
<evidence type="ECO:0000313" key="3">
    <source>
        <dbReference type="Proteomes" id="UP001281003"/>
    </source>
</evidence>
<name>A0AAE0UDU4_SORBR</name>
<evidence type="ECO:0008006" key="4">
    <source>
        <dbReference type="Google" id="ProtNLM"/>
    </source>
</evidence>
<comment type="caution">
    <text evidence="2">The sequence shown here is derived from an EMBL/GenBank/DDBJ whole genome shotgun (WGS) entry which is preliminary data.</text>
</comment>
<reference evidence="2" key="1">
    <citation type="journal article" date="2023" name="Mol. Phylogenet. Evol.">
        <title>Genome-scale phylogeny and comparative genomics of the fungal order Sordariales.</title>
        <authorList>
            <person name="Hensen N."/>
            <person name="Bonometti L."/>
            <person name="Westerberg I."/>
            <person name="Brannstrom I.O."/>
            <person name="Guillou S."/>
            <person name="Cros-Aarteil S."/>
            <person name="Calhoun S."/>
            <person name="Haridas S."/>
            <person name="Kuo A."/>
            <person name="Mondo S."/>
            <person name="Pangilinan J."/>
            <person name="Riley R."/>
            <person name="LaButti K."/>
            <person name="Andreopoulos B."/>
            <person name="Lipzen A."/>
            <person name="Chen C."/>
            <person name="Yan M."/>
            <person name="Daum C."/>
            <person name="Ng V."/>
            <person name="Clum A."/>
            <person name="Steindorff A."/>
            <person name="Ohm R.A."/>
            <person name="Martin F."/>
            <person name="Silar P."/>
            <person name="Natvig D.O."/>
            <person name="Lalanne C."/>
            <person name="Gautier V."/>
            <person name="Ament-Velasquez S.L."/>
            <person name="Kruys A."/>
            <person name="Hutchinson M.I."/>
            <person name="Powell A.J."/>
            <person name="Barry K."/>
            <person name="Miller A.N."/>
            <person name="Grigoriev I.V."/>
            <person name="Debuchy R."/>
            <person name="Gladieux P."/>
            <person name="Hiltunen Thoren M."/>
            <person name="Johannesson H."/>
        </authorList>
    </citation>
    <scope>NUCLEOTIDE SEQUENCE</scope>
    <source>
        <strain evidence="2">FGSC 1904</strain>
    </source>
</reference>
<evidence type="ECO:0000256" key="1">
    <source>
        <dbReference type="SAM" id="SignalP"/>
    </source>
</evidence>
<feature type="chain" id="PRO_5042225609" description="Nucleoside-diphosphate-sugar epimerase" evidence="1">
    <location>
        <begin position="18"/>
        <end position="322"/>
    </location>
</feature>
<evidence type="ECO:0000313" key="2">
    <source>
        <dbReference type="EMBL" id="KAK3399804.1"/>
    </source>
</evidence>
<dbReference type="Gene3D" id="3.40.50.720">
    <property type="entry name" value="NAD(P)-binding Rossmann-like Domain"/>
    <property type="match status" value="1"/>
</dbReference>
<dbReference type="PANTHER" id="PTHR14097:SF8">
    <property type="entry name" value="NAD(P)-BINDING DOMAIN-CONTAINING PROTEIN"/>
    <property type="match status" value="1"/>
</dbReference>
<dbReference type="Proteomes" id="UP001281003">
    <property type="component" value="Unassembled WGS sequence"/>
</dbReference>
<gene>
    <name evidence="2" type="ORF">B0T20DRAFT_407002</name>
</gene>